<dbReference type="AlphaFoldDB" id="A0A060N5D7"/>
<evidence type="ECO:0000313" key="2">
    <source>
        <dbReference type="EMBL" id="BAO04750.1"/>
    </source>
</evidence>
<protein>
    <submittedName>
        <fullName evidence="2">Uncharacterized protein</fullName>
    </submittedName>
</protein>
<dbReference type="EMBL" id="BA000058">
    <property type="protein sequence ID" value="BAO04750.1"/>
    <property type="molecule type" value="Genomic_DNA"/>
</dbReference>
<proteinExistence type="predicted"/>
<dbReference type="RefSeq" id="WP_030031787.1">
    <property type="nucleotide sequence ID" value="NZ_BA000058.1"/>
</dbReference>
<keyword evidence="1" id="KW-0175">Coiled coil</keyword>
<reference evidence="2" key="1">
    <citation type="submission" date="2013-10" db="EMBL/GenBank/DDBJ databases">
        <title>Draft genome sequence of Clostridium botulinum type B strain Osaka05.</title>
        <authorList>
            <person name="Sakaguchi Y."/>
            <person name="Hosomi K."/>
            <person name="Uchiyama J."/>
            <person name="Ogura Y."/>
            <person name="Sakaguchi M."/>
            <person name="Kohda T."/>
            <person name="Mukamoto M."/>
            <person name="Misawa N."/>
            <person name="Matsuzaki S."/>
            <person name="Hayashi T."/>
            <person name="Kozaki S."/>
        </authorList>
    </citation>
    <scope>NUCLEOTIDE SEQUENCE</scope>
    <source>
        <strain evidence="2">Osaka05</strain>
    </source>
</reference>
<organism evidence="2">
    <name type="scientific">Clostridium botulinum B str. Osaka05</name>
    <dbReference type="NCBI Taxonomy" id="1407017"/>
    <lineage>
        <taxon>Bacteria</taxon>
        <taxon>Bacillati</taxon>
        <taxon>Bacillota</taxon>
        <taxon>Clostridia</taxon>
        <taxon>Eubacteriales</taxon>
        <taxon>Clostridiaceae</taxon>
        <taxon>Clostridium</taxon>
    </lineage>
</organism>
<sequence>MENNDTLRELCIKQGYVPSKCKLAGVLIMGLIQKGENPCWGCNHNRDECGGCPKKSLEYNELLENDKERYNNYIKEQNSRIEKEKREMKRLNSKANELIMDISIERDRKGCYIYINIKDRIKEKCYTMKLNENINESCKVIIMFIERFKIKEVHIDNEYIDKSLYDCLLYNLKIHNIDWCDVIGFTHRRLDFDTDINDYSKQSNNNKEFQFINFSI</sequence>
<evidence type="ECO:0000256" key="1">
    <source>
        <dbReference type="SAM" id="Coils"/>
    </source>
</evidence>
<dbReference type="Proteomes" id="UP000054164">
    <property type="component" value="Unassembled WGS sequence"/>
</dbReference>
<dbReference type="HOGENOM" id="CLU_1275840_0_0_9"/>
<feature type="coiled-coil region" evidence="1">
    <location>
        <begin position="60"/>
        <end position="101"/>
    </location>
</feature>
<accession>A0A060N5D7</accession>
<gene>
    <name evidence="2" type="ORF">CBO05P1_031</name>
</gene>
<name>A0A060N5D7_CLOBO</name>